<evidence type="ECO:0000313" key="2">
    <source>
        <dbReference type="Proteomes" id="UP001519887"/>
    </source>
</evidence>
<name>A0ABS7CDH9_9BACL</name>
<dbReference type="InterPro" id="IPR058600">
    <property type="entry name" value="YhjD-like"/>
</dbReference>
<gene>
    <name evidence="1" type="ORF">K0U00_33490</name>
</gene>
<protein>
    <submittedName>
        <fullName evidence="1">Uncharacterized protein</fullName>
    </submittedName>
</protein>
<organism evidence="1 2">
    <name type="scientific">Paenibacillus sepulcri</name>
    <dbReference type="NCBI Taxonomy" id="359917"/>
    <lineage>
        <taxon>Bacteria</taxon>
        <taxon>Bacillati</taxon>
        <taxon>Bacillota</taxon>
        <taxon>Bacilli</taxon>
        <taxon>Bacillales</taxon>
        <taxon>Paenibacillaceae</taxon>
        <taxon>Paenibacillus</taxon>
    </lineage>
</organism>
<comment type="caution">
    <text evidence="1">The sequence shown here is derived from an EMBL/GenBank/DDBJ whole genome shotgun (WGS) entry which is preliminary data.</text>
</comment>
<evidence type="ECO:0000313" key="1">
    <source>
        <dbReference type="EMBL" id="MBW7458974.1"/>
    </source>
</evidence>
<keyword evidence="2" id="KW-1185">Reference proteome</keyword>
<sequence>LQDRVMLELAALRRQFRESGIHIYEEKRGDGGITTKYICQGYHHEFSLRWTFIRAETERLLKTYMVK</sequence>
<dbReference type="Proteomes" id="UP001519887">
    <property type="component" value="Unassembled WGS sequence"/>
</dbReference>
<feature type="non-terminal residue" evidence="1">
    <location>
        <position position="1"/>
    </location>
</feature>
<dbReference type="EMBL" id="JAHZIK010001426">
    <property type="protein sequence ID" value="MBW7458974.1"/>
    <property type="molecule type" value="Genomic_DNA"/>
</dbReference>
<accession>A0ABS7CDH9</accession>
<proteinExistence type="predicted"/>
<dbReference type="Pfam" id="PF26325">
    <property type="entry name" value="YhjD"/>
    <property type="match status" value="1"/>
</dbReference>
<reference evidence="1 2" key="1">
    <citation type="submission" date="2021-07" db="EMBL/GenBank/DDBJ databases">
        <title>Paenibacillus radiodurans sp. nov., isolated from the southeastern edge of Tengger Desert.</title>
        <authorList>
            <person name="Zhang G."/>
        </authorList>
    </citation>
    <scope>NUCLEOTIDE SEQUENCE [LARGE SCALE GENOMIC DNA]</scope>
    <source>
        <strain evidence="1 2">CCM 7311</strain>
    </source>
</reference>